<accession>A0ABT1TMW3</accession>
<evidence type="ECO:0000313" key="3">
    <source>
        <dbReference type="Proteomes" id="UP001524570"/>
    </source>
</evidence>
<evidence type="ECO:0000256" key="1">
    <source>
        <dbReference type="SAM" id="MobiDB-lite"/>
    </source>
</evidence>
<dbReference type="RefSeq" id="WP_256605389.1">
    <property type="nucleotide sequence ID" value="NZ_JANIBL010000003.1"/>
</dbReference>
<dbReference type="Proteomes" id="UP001524570">
    <property type="component" value="Unassembled WGS sequence"/>
</dbReference>
<name>A0ABT1TMW3_9GAMM</name>
<protein>
    <submittedName>
        <fullName evidence="2">Uncharacterized protein</fullName>
    </submittedName>
</protein>
<reference evidence="2 3" key="1">
    <citation type="submission" date="2022-07" db="EMBL/GenBank/DDBJ databases">
        <title>Methylomonas rivi sp. nov., Methylomonas rosea sp. nov., Methylomonas aureus sp. nov. and Methylomonas subterranea sp. nov., four novel methanotrophs isolated from a freshwater creek and the deep terrestrial subsurface.</title>
        <authorList>
            <person name="Abin C."/>
            <person name="Sankaranarayanan K."/>
            <person name="Garner C."/>
            <person name="Sindelar R."/>
            <person name="Kotary K."/>
            <person name="Garner R."/>
            <person name="Barclay S."/>
            <person name="Lawson P."/>
            <person name="Krumholz L."/>
        </authorList>
    </citation>
    <scope>NUCLEOTIDE SEQUENCE [LARGE SCALE GENOMIC DNA]</scope>
    <source>
        <strain evidence="2 3">WSC-7</strain>
    </source>
</reference>
<feature type="region of interest" description="Disordered" evidence="1">
    <location>
        <begin position="40"/>
        <end position="82"/>
    </location>
</feature>
<dbReference type="EMBL" id="JANIBL010000003">
    <property type="protein sequence ID" value="MCQ8116112.1"/>
    <property type="molecule type" value="Genomic_DNA"/>
</dbReference>
<evidence type="ECO:0000313" key="2">
    <source>
        <dbReference type="EMBL" id="MCQ8116112.1"/>
    </source>
</evidence>
<organism evidence="2 3">
    <name type="scientific">Methylomonas rosea</name>
    <dbReference type="NCBI Taxonomy" id="2952227"/>
    <lineage>
        <taxon>Bacteria</taxon>
        <taxon>Pseudomonadati</taxon>
        <taxon>Pseudomonadota</taxon>
        <taxon>Gammaproteobacteria</taxon>
        <taxon>Methylococcales</taxon>
        <taxon>Methylococcaceae</taxon>
        <taxon>Methylomonas</taxon>
    </lineage>
</organism>
<gene>
    <name evidence="2" type="ORF">NP589_01665</name>
</gene>
<comment type="caution">
    <text evidence="2">The sequence shown here is derived from an EMBL/GenBank/DDBJ whole genome shotgun (WGS) entry which is preliminary data.</text>
</comment>
<sequence>MTQQRIDELRARANRLRESAARADNRAAYNDDMATAAKYDDEADELADKAQDRLKRKPSGFPPADKDIDRPFGLPYPSGQKI</sequence>
<keyword evidence="3" id="KW-1185">Reference proteome</keyword>
<proteinExistence type="predicted"/>